<protein>
    <submittedName>
        <fullName evidence="3">Repeat domain-containing protein</fullName>
    </submittedName>
</protein>
<dbReference type="InterPro" id="IPR013517">
    <property type="entry name" value="FG-GAP"/>
</dbReference>
<dbReference type="InterPro" id="IPR028994">
    <property type="entry name" value="Integrin_alpha_N"/>
</dbReference>
<proteinExistence type="predicted"/>
<dbReference type="Proteomes" id="UP001205185">
    <property type="component" value="Unassembled WGS sequence"/>
</dbReference>
<dbReference type="RefSeq" id="WP_253889518.1">
    <property type="nucleotide sequence ID" value="NZ_BAAAVB010000008.1"/>
</dbReference>
<dbReference type="SUPFAM" id="SSF69318">
    <property type="entry name" value="Integrin alpha N-terminal domain"/>
    <property type="match status" value="1"/>
</dbReference>
<feature type="chain" id="PRO_5046900297" evidence="2">
    <location>
        <begin position="27"/>
        <end position="282"/>
    </location>
</feature>
<accession>A0ABT1IIV4</accession>
<feature type="signal peptide" evidence="2">
    <location>
        <begin position="1"/>
        <end position="26"/>
    </location>
</feature>
<evidence type="ECO:0000256" key="2">
    <source>
        <dbReference type="SAM" id="SignalP"/>
    </source>
</evidence>
<dbReference type="EMBL" id="JAMTCO010000013">
    <property type="protein sequence ID" value="MCP2272592.1"/>
    <property type="molecule type" value="Genomic_DNA"/>
</dbReference>
<evidence type="ECO:0000313" key="4">
    <source>
        <dbReference type="Proteomes" id="UP001205185"/>
    </source>
</evidence>
<reference evidence="3 4" key="1">
    <citation type="submission" date="2022-06" db="EMBL/GenBank/DDBJ databases">
        <title>Genomic Encyclopedia of Archaeal and Bacterial Type Strains, Phase II (KMG-II): from individual species to whole genera.</title>
        <authorList>
            <person name="Goeker M."/>
        </authorList>
    </citation>
    <scope>NUCLEOTIDE SEQUENCE [LARGE SCALE GENOMIC DNA]</scope>
    <source>
        <strain evidence="3 4">DSM 44255</strain>
    </source>
</reference>
<dbReference type="PANTHER" id="PTHR46580">
    <property type="entry name" value="SENSOR KINASE-RELATED"/>
    <property type="match status" value="1"/>
</dbReference>
<dbReference type="Gene3D" id="2.130.10.130">
    <property type="entry name" value="Integrin alpha, N-terminal"/>
    <property type="match status" value="1"/>
</dbReference>
<keyword evidence="4" id="KW-1185">Reference proteome</keyword>
<sequence>MRKSRMAVLGAIVAVVVAGLVPATAAAEPNLRAFRGDVNGDRIADRVTPGVEPGGPGKTPCVFGIELGKPDGTLGASRDYTFDSPRTSAPYCPDMGVVGDLRRDGKPDLITTGFQWSEGGLLTLRLVRDKLKVTGLQPGLPFPNTLRSADFNADGYPDVWSSSKQVREIRSYNSTSDGSFVPGPISGCSSDPVPQHVIADFDGDGGDDILMSRRCEFLYWVPEIQFGSGKAPVAFAGGFQAYQVFSIDIEDDGHPDVGVISDTPQLRVQYFRNDGAGNFTWG</sequence>
<evidence type="ECO:0000313" key="3">
    <source>
        <dbReference type="EMBL" id="MCP2272592.1"/>
    </source>
</evidence>
<comment type="caution">
    <text evidence="3">The sequence shown here is derived from an EMBL/GenBank/DDBJ whole genome shotgun (WGS) entry which is preliminary data.</text>
</comment>
<keyword evidence="1 2" id="KW-0732">Signal</keyword>
<dbReference type="PANTHER" id="PTHR46580:SF4">
    <property type="entry name" value="ATP_GTP-BINDING PROTEIN"/>
    <property type="match status" value="1"/>
</dbReference>
<name>A0ABT1IIV4_9PSEU</name>
<gene>
    <name evidence="3" type="ORF">LV75_005118</name>
</gene>
<dbReference type="Pfam" id="PF13517">
    <property type="entry name" value="FG-GAP_3"/>
    <property type="match status" value="1"/>
</dbReference>
<evidence type="ECO:0000256" key="1">
    <source>
        <dbReference type="ARBA" id="ARBA00022729"/>
    </source>
</evidence>
<organism evidence="3 4">
    <name type="scientific">Actinokineospora diospyrosa</name>
    <dbReference type="NCBI Taxonomy" id="103728"/>
    <lineage>
        <taxon>Bacteria</taxon>
        <taxon>Bacillati</taxon>
        <taxon>Actinomycetota</taxon>
        <taxon>Actinomycetes</taxon>
        <taxon>Pseudonocardiales</taxon>
        <taxon>Pseudonocardiaceae</taxon>
        <taxon>Actinokineospora</taxon>
    </lineage>
</organism>